<organism evidence="2 3">
    <name type="scientific">Ficus carica</name>
    <name type="common">Common fig</name>
    <dbReference type="NCBI Taxonomy" id="3494"/>
    <lineage>
        <taxon>Eukaryota</taxon>
        <taxon>Viridiplantae</taxon>
        <taxon>Streptophyta</taxon>
        <taxon>Embryophyta</taxon>
        <taxon>Tracheophyta</taxon>
        <taxon>Spermatophyta</taxon>
        <taxon>Magnoliopsida</taxon>
        <taxon>eudicotyledons</taxon>
        <taxon>Gunneridae</taxon>
        <taxon>Pentapetalae</taxon>
        <taxon>rosids</taxon>
        <taxon>fabids</taxon>
        <taxon>Rosales</taxon>
        <taxon>Moraceae</taxon>
        <taxon>Ficeae</taxon>
        <taxon>Ficus</taxon>
    </lineage>
</organism>
<keyword evidence="3" id="KW-1185">Reference proteome</keyword>
<evidence type="ECO:0000256" key="1">
    <source>
        <dbReference type="SAM" id="MobiDB-lite"/>
    </source>
</evidence>
<protein>
    <submittedName>
        <fullName evidence="2">Uncharacterized protein</fullName>
    </submittedName>
</protein>
<comment type="caution">
    <text evidence="2">The sequence shown here is derived from an EMBL/GenBank/DDBJ whole genome shotgun (WGS) entry which is preliminary data.</text>
</comment>
<dbReference type="EMBL" id="BTGU01000269">
    <property type="protein sequence ID" value="GMN65891.1"/>
    <property type="molecule type" value="Genomic_DNA"/>
</dbReference>
<gene>
    <name evidence="2" type="ORF">TIFTF001_034951</name>
</gene>
<feature type="region of interest" description="Disordered" evidence="1">
    <location>
        <begin position="78"/>
        <end position="152"/>
    </location>
</feature>
<feature type="region of interest" description="Disordered" evidence="1">
    <location>
        <begin position="1"/>
        <end position="49"/>
    </location>
</feature>
<name>A0AA88E1C9_FICCA</name>
<dbReference type="AlphaFoldDB" id="A0AA88E1C9"/>
<sequence length="320" mass="35521">MSNITDSENEALSGSMDVTGGSSSEMSPSTSSTSESVTPTSRRGEGAARLEEILLVGSSTRPDSRFICELGEATAEVPIQVNPTEDARERSAGEASTFGREGTESSDSSTPAGEPVGDRDRPVGHAMRINNLREGISNSRRSGPGSAGRERPAFPATAEYFRAGLRLPFHPFLRRTLTQLKVAPAQLNANAYRILISCLILWAKNYMSELPFRTFQNLYQMKSAPSSTGSYYFQGFKGMFVTKCPDSDKQFKHLWFYAGDRWLHGHQTRNKLPRSERVPVAFRKGYVWTRAPHIPETISDMVEALQNLAEEERDQRMLLS</sequence>
<evidence type="ECO:0000313" key="2">
    <source>
        <dbReference type="EMBL" id="GMN65891.1"/>
    </source>
</evidence>
<reference evidence="2" key="1">
    <citation type="submission" date="2023-07" db="EMBL/GenBank/DDBJ databases">
        <title>draft genome sequence of fig (Ficus carica).</title>
        <authorList>
            <person name="Takahashi T."/>
            <person name="Nishimura K."/>
        </authorList>
    </citation>
    <scope>NUCLEOTIDE SEQUENCE</scope>
</reference>
<feature type="compositionally biased region" description="Polar residues" evidence="1">
    <location>
        <begin position="1"/>
        <end position="12"/>
    </location>
</feature>
<evidence type="ECO:0000313" key="3">
    <source>
        <dbReference type="Proteomes" id="UP001187192"/>
    </source>
</evidence>
<proteinExistence type="predicted"/>
<feature type="compositionally biased region" description="Low complexity" evidence="1">
    <location>
        <begin position="18"/>
        <end position="41"/>
    </location>
</feature>
<accession>A0AA88E1C9</accession>
<dbReference type="Proteomes" id="UP001187192">
    <property type="component" value="Unassembled WGS sequence"/>
</dbReference>